<dbReference type="InterPro" id="IPR036520">
    <property type="entry name" value="UPF0759_sf"/>
</dbReference>
<dbReference type="Pfam" id="PF01904">
    <property type="entry name" value="DUF72"/>
    <property type="match status" value="1"/>
</dbReference>
<dbReference type="KEGG" id="rhl:LPU83_pLPU83d_0342"/>
<dbReference type="Proteomes" id="UP000019443">
    <property type="component" value="Plasmid pLPU83d"/>
</dbReference>
<dbReference type="SUPFAM" id="SSF117396">
    <property type="entry name" value="TM1631-like"/>
    <property type="match status" value="1"/>
</dbReference>
<reference evidence="1" key="1">
    <citation type="submission" date="2013-11" db="EMBL/GenBank/DDBJ databases">
        <title>Draft genome sequence of the broad-host-range Rhizobium sp. LPU83 strain, a member of the low-genetic diversity Oregon-like Rhizobium sp. group.</title>
        <authorList>
            <person name="Wibberg D."/>
            <person name="Puehler A."/>
            <person name="Schlueter A."/>
        </authorList>
    </citation>
    <scope>NUCLEOTIDE SEQUENCE [LARGE SCALE GENOMIC DNA]</scope>
    <source>
        <strain evidence="1">LPU83</strain>
        <plasmid evidence="1">pLPU83d</plasmid>
    </source>
</reference>
<name>W6RSC0_9HYPH</name>
<keyword evidence="2" id="KW-1185">Reference proteome</keyword>
<keyword evidence="1" id="KW-0614">Plasmid</keyword>
<evidence type="ECO:0000313" key="2">
    <source>
        <dbReference type="Proteomes" id="UP000019443"/>
    </source>
</evidence>
<proteinExistence type="predicted"/>
<dbReference type="AlphaFoldDB" id="W6RSC0"/>
<dbReference type="PANTHER" id="PTHR30348">
    <property type="entry name" value="UNCHARACTERIZED PROTEIN YECE"/>
    <property type="match status" value="1"/>
</dbReference>
<dbReference type="PANTHER" id="PTHR30348:SF4">
    <property type="entry name" value="DUF72 DOMAIN-CONTAINING PROTEIN"/>
    <property type="match status" value="1"/>
</dbReference>
<dbReference type="HOGENOM" id="CLU_2275236_0_0_5"/>
<dbReference type="PATRIC" id="fig|348824.6.peg.5960"/>
<accession>W6RSC0</accession>
<gene>
    <name evidence="1" type="ORF">LPU83_pLPU83d_0342</name>
</gene>
<dbReference type="EMBL" id="HG916855">
    <property type="protein sequence ID" value="CDM61713.1"/>
    <property type="molecule type" value="Genomic_DNA"/>
</dbReference>
<dbReference type="InterPro" id="IPR002763">
    <property type="entry name" value="DUF72"/>
</dbReference>
<geneLocation type="plasmid" evidence="1 2">
    <name>pLPU83d</name>
</geneLocation>
<sequence>MAAFKSESMAGFIGIRTVELNAPFYSWPTVATVKIWLRQSRADFVYTVKVCELITHIRRFDGTATLIRDFGYIADLLGNQMGCFLFQLPRAFATVRRHFELY</sequence>
<dbReference type="Gene3D" id="3.20.20.410">
    <property type="entry name" value="Protein of unknown function UPF0759"/>
    <property type="match status" value="1"/>
</dbReference>
<organism evidence="1 2">
    <name type="scientific">Rhizobium favelukesii</name>
    <dbReference type="NCBI Taxonomy" id="348824"/>
    <lineage>
        <taxon>Bacteria</taxon>
        <taxon>Pseudomonadati</taxon>
        <taxon>Pseudomonadota</taxon>
        <taxon>Alphaproteobacteria</taxon>
        <taxon>Hyphomicrobiales</taxon>
        <taxon>Rhizobiaceae</taxon>
        <taxon>Rhizobium/Agrobacterium group</taxon>
        <taxon>Rhizobium</taxon>
    </lineage>
</organism>
<protein>
    <submittedName>
        <fullName evidence="1">Uncharacterized protein</fullName>
    </submittedName>
</protein>
<evidence type="ECO:0000313" key="1">
    <source>
        <dbReference type="EMBL" id="CDM61713.1"/>
    </source>
</evidence>